<dbReference type="Proteomes" id="UP000199064">
    <property type="component" value="Unassembled WGS sequence"/>
</dbReference>
<evidence type="ECO:0000313" key="1">
    <source>
        <dbReference type="EMBL" id="SEB53800.1"/>
    </source>
</evidence>
<accession>A0A1H4K5J5</accession>
<gene>
    <name evidence="1" type="ORF">SAMN05216452_1980</name>
</gene>
<organism evidence="1 2">
    <name type="scientific">Nitratireductor aquibiodomus</name>
    <dbReference type="NCBI Taxonomy" id="204799"/>
    <lineage>
        <taxon>Bacteria</taxon>
        <taxon>Pseudomonadati</taxon>
        <taxon>Pseudomonadota</taxon>
        <taxon>Alphaproteobacteria</taxon>
        <taxon>Hyphomicrobiales</taxon>
        <taxon>Phyllobacteriaceae</taxon>
        <taxon>Nitratireductor</taxon>
    </lineage>
</organism>
<proteinExistence type="predicted"/>
<dbReference type="EMBL" id="FNSL01000001">
    <property type="protein sequence ID" value="SEB53800.1"/>
    <property type="molecule type" value="Genomic_DNA"/>
</dbReference>
<evidence type="ECO:0000313" key="2">
    <source>
        <dbReference type="Proteomes" id="UP000199064"/>
    </source>
</evidence>
<protein>
    <submittedName>
        <fullName evidence="1">Uncharacterized protein</fullName>
    </submittedName>
</protein>
<keyword evidence="2" id="KW-1185">Reference proteome</keyword>
<sequence>MEHIAALLLIVGCSGNVAECRELPAPTPVYETFEECEAERPLSMRELENEAPQVMATCVYVDPALVYDDAVLEWDITDDGKLTATLEPVTSFAVARNEHGRPASTLMK</sequence>
<dbReference type="RefSeq" id="WP_090328595.1">
    <property type="nucleotide sequence ID" value="NZ_FNSL01000001.1"/>
</dbReference>
<reference evidence="2" key="1">
    <citation type="submission" date="2016-10" db="EMBL/GenBank/DDBJ databases">
        <authorList>
            <person name="Varghese N."/>
            <person name="Submissions S."/>
        </authorList>
    </citation>
    <scope>NUCLEOTIDE SEQUENCE [LARGE SCALE GENOMIC DNA]</scope>
    <source>
        <strain evidence="2">ES.061</strain>
    </source>
</reference>
<name>A0A1H4K5J5_9HYPH</name>
<dbReference type="AlphaFoldDB" id="A0A1H4K5J5"/>